<dbReference type="Gene3D" id="1.10.287.70">
    <property type="match status" value="1"/>
</dbReference>
<organism evidence="1 2">
    <name type="scientific">Schistosoma mattheei</name>
    <dbReference type="NCBI Taxonomy" id="31246"/>
    <lineage>
        <taxon>Eukaryota</taxon>
        <taxon>Metazoa</taxon>
        <taxon>Spiralia</taxon>
        <taxon>Lophotrochozoa</taxon>
        <taxon>Platyhelminthes</taxon>
        <taxon>Trematoda</taxon>
        <taxon>Digenea</taxon>
        <taxon>Strigeidida</taxon>
        <taxon>Schistosomatoidea</taxon>
        <taxon>Schistosomatidae</taxon>
        <taxon>Schistosoma</taxon>
    </lineage>
</organism>
<protein>
    <submittedName>
        <fullName evidence="1">Uncharacterized protein</fullName>
    </submittedName>
</protein>
<name>A0A183PMB6_9TREM</name>
<reference evidence="1 2" key="1">
    <citation type="submission" date="2018-11" db="EMBL/GenBank/DDBJ databases">
        <authorList>
            <consortium name="Pathogen Informatics"/>
        </authorList>
    </citation>
    <scope>NUCLEOTIDE SEQUENCE [LARGE SCALE GENOMIC DNA]</scope>
    <source>
        <strain>Denwood</strain>
        <strain evidence="2">Zambia</strain>
    </source>
</reference>
<keyword evidence="2" id="KW-1185">Reference proteome</keyword>
<dbReference type="AlphaFoldDB" id="A0A183PMB6"/>
<dbReference type="STRING" id="31246.A0A183PMB6"/>
<accession>A0A183PMB6</accession>
<gene>
    <name evidence="1" type="ORF">SMTD_LOCUS15502</name>
</gene>
<evidence type="ECO:0000313" key="2">
    <source>
        <dbReference type="Proteomes" id="UP000269396"/>
    </source>
</evidence>
<dbReference type="Proteomes" id="UP000269396">
    <property type="component" value="Unassembled WGS sequence"/>
</dbReference>
<dbReference type="EMBL" id="UZAL01035939">
    <property type="protein sequence ID" value="VDP68784.1"/>
    <property type="molecule type" value="Genomic_DNA"/>
</dbReference>
<sequence>MKSLPGLILILALVTVLGALLFQKIEGPYEERSRTHVSKVRFIIIMIYIIF</sequence>
<proteinExistence type="predicted"/>
<evidence type="ECO:0000313" key="1">
    <source>
        <dbReference type="EMBL" id="VDP68784.1"/>
    </source>
</evidence>